<gene>
    <name evidence="4" type="ORF">BFJ65_g18514</name>
</gene>
<proteinExistence type="predicted"/>
<dbReference type="InterPro" id="IPR029526">
    <property type="entry name" value="PGBD"/>
</dbReference>
<evidence type="ECO:0000256" key="2">
    <source>
        <dbReference type="SAM" id="MobiDB-lite"/>
    </source>
</evidence>
<dbReference type="AlphaFoldDB" id="A0A3L6MNZ9"/>
<feature type="coiled-coil region" evidence="1">
    <location>
        <begin position="535"/>
        <end position="562"/>
    </location>
</feature>
<name>A0A3L6MNZ9_FUSOX</name>
<protein>
    <recommendedName>
        <fullName evidence="3">PiggyBac transposable element-derived protein domain-containing protein</fullName>
    </recommendedName>
</protein>
<dbReference type="EMBL" id="MRCU01000020">
    <property type="protein sequence ID" value="RKK06616.1"/>
    <property type="molecule type" value="Genomic_DNA"/>
</dbReference>
<feature type="domain" description="PiggyBac transposable element-derived protein" evidence="3">
    <location>
        <begin position="69"/>
        <end position="493"/>
    </location>
</feature>
<dbReference type="Proteomes" id="UP000270866">
    <property type="component" value="Unassembled WGS sequence"/>
</dbReference>
<sequence length="611" mass="70991">MESPPILGEIRVINPYDDKSFLDERHSHRIWPNDSTRAAVFPAEEDRGTTFEPFQVEPDKFHINTLPLTPLKLFQIFLPIFLVEKWVVYTKSWVTWLKKNGWIDSWKTEMKPTSKLHKWEGPTTSEVMMMIGAFVYMGVHKEKKIRSYWEGPKPGVQRAEHSFVKFISYDTFQLIHRHLRPFDHTKIDETAPLPRVFQGVEEWSDHIQAVSMRLFRPGSHLAVDECIIRYTGKSDSITTIKGKPDAVGFKIWVVAQMGFFIKWLWHIKEEEYGAVGVEIPTQELSSQPSQARPRKRRKVSAKAAKKSSDTGDNDDAVNSTQAVVVGLTKTLPKSTYHVFVDNLFSSTPLFRNLRKQGYGATGTARTNSGIHEELFRDKNDDGKVNQIAWKDNKLVLFLSTVFTGAEDERVIRQRKKPSSKKSEAKPIRRFFGDKAVKMINIPTVAAAYNEEMNHVDRGDQLRSYYKYEHTLRRGPWQALAWTFLLDVALVNSYVVQLHGQPNWKRYTNHREWRECIYNELFNAYGHDSQARKHYRAGDERDLQDAELQREHVNREINFVNRHIKSDCLACQGCRQGQVRAKSQDWCPLKEVSGNNTKRKRKRRPKVRSQST</sequence>
<evidence type="ECO:0000313" key="4">
    <source>
        <dbReference type="EMBL" id="RKK06616.1"/>
    </source>
</evidence>
<feature type="compositionally biased region" description="Basic residues" evidence="2">
    <location>
        <begin position="596"/>
        <end position="611"/>
    </location>
</feature>
<dbReference type="PANTHER" id="PTHR46599:SF3">
    <property type="entry name" value="PIGGYBAC TRANSPOSABLE ELEMENT-DERIVED PROTEIN 4"/>
    <property type="match status" value="1"/>
</dbReference>
<evidence type="ECO:0000313" key="5">
    <source>
        <dbReference type="Proteomes" id="UP000270866"/>
    </source>
</evidence>
<feature type="region of interest" description="Disordered" evidence="2">
    <location>
        <begin position="282"/>
        <end position="315"/>
    </location>
</feature>
<organism evidence="4 5">
    <name type="scientific">Fusarium oxysporum f. sp. cepae</name>
    <dbReference type="NCBI Taxonomy" id="396571"/>
    <lineage>
        <taxon>Eukaryota</taxon>
        <taxon>Fungi</taxon>
        <taxon>Dikarya</taxon>
        <taxon>Ascomycota</taxon>
        <taxon>Pezizomycotina</taxon>
        <taxon>Sordariomycetes</taxon>
        <taxon>Hypocreomycetidae</taxon>
        <taxon>Hypocreales</taxon>
        <taxon>Nectriaceae</taxon>
        <taxon>Fusarium</taxon>
        <taxon>Fusarium oxysporum species complex</taxon>
    </lineage>
</organism>
<feature type="region of interest" description="Disordered" evidence="2">
    <location>
        <begin position="589"/>
        <end position="611"/>
    </location>
</feature>
<keyword evidence="1" id="KW-0175">Coiled coil</keyword>
<reference evidence="4 5" key="1">
    <citation type="journal article" date="2018" name="Sci. Rep.">
        <title>Characterisation of pathogen-specific regions and novel effector candidates in Fusarium oxysporum f. sp. cepae.</title>
        <authorList>
            <person name="Armitage A.D."/>
            <person name="Taylor A."/>
            <person name="Sobczyk M.K."/>
            <person name="Baxter L."/>
            <person name="Greenfield B.P."/>
            <person name="Bates H.J."/>
            <person name="Wilson F."/>
            <person name="Jackson A.C."/>
            <person name="Ott S."/>
            <person name="Harrison R.J."/>
            <person name="Clarkson J.P."/>
        </authorList>
    </citation>
    <scope>NUCLEOTIDE SEQUENCE [LARGE SCALE GENOMIC DNA]</scope>
    <source>
        <strain evidence="4 5">FoC_Fus2</strain>
    </source>
</reference>
<feature type="compositionally biased region" description="Basic residues" evidence="2">
    <location>
        <begin position="292"/>
        <end position="305"/>
    </location>
</feature>
<dbReference type="PANTHER" id="PTHR46599">
    <property type="entry name" value="PIGGYBAC TRANSPOSABLE ELEMENT-DERIVED PROTEIN 4"/>
    <property type="match status" value="1"/>
</dbReference>
<comment type="caution">
    <text evidence="4">The sequence shown here is derived from an EMBL/GenBank/DDBJ whole genome shotgun (WGS) entry which is preliminary data.</text>
</comment>
<evidence type="ECO:0000259" key="3">
    <source>
        <dbReference type="Pfam" id="PF13843"/>
    </source>
</evidence>
<evidence type="ECO:0000256" key="1">
    <source>
        <dbReference type="SAM" id="Coils"/>
    </source>
</evidence>
<accession>A0A3L6MNZ9</accession>
<dbReference type="Pfam" id="PF13843">
    <property type="entry name" value="DDE_Tnp_1_7"/>
    <property type="match status" value="1"/>
</dbReference>